<organism evidence="4 5">
    <name type="scientific">Mycena metata</name>
    <dbReference type="NCBI Taxonomy" id="1033252"/>
    <lineage>
        <taxon>Eukaryota</taxon>
        <taxon>Fungi</taxon>
        <taxon>Dikarya</taxon>
        <taxon>Basidiomycota</taxon>
        <taxon>Agaricomycotina</taxon>
        <taxon>Agaricomycetes</taxon>
        <taxon>Agaricomycetidae</taxon>
        <taxon>Agaricales</taxon>
        <taxon>Marasmiineae</taxon>
        <taxon>Mycenaceae</taxon>
        <taxon>Mycena</taxon>
    </lineage>
</organism>
<evidence type="ECO:0000313" key="5">
    <source>
        <dbReference type="Proteomes" id="UP001215598"/>
    </source>
</evidence>
<feature type="region of interest" description="Disordered" evidence="1">
    <location>
        <begin position="1"/>
        <end position="48"/>
    </location>
</feature>
<proteinExistence type="predicted"/>
<keyword evidence="5" id="KW-1185">Reference proteome</keyword>
<evidence type="ECO:0000259" key="3">
    <source>
        <dbReference type="PROSITE" id="PS50235"/>
    </source>
</evidence>
<evidence type="ECO:0000259" key="2">
    <source>
        <dbReference type="PROSITE" id="PS50144"/>
    </source>
</evidence>
<dbReference type="SMART" id="SM00061">
    <property type="entry name" value="MATH"/>
    <property type="match status" value="1"/>
</dbReference>
<accession>A0AAD7NB25</accession>
<comment type="caution">
    <text evidence="4">The sequence shown here is derived from an EMBL/GenBank/DDBJ whole genome shotgun (WGS) entry which is preliminary data.</text>
</comment>
<dbReference type="SUPFAM" id="SSF49599">
    <property type="entry name" value="TRAF domain-like"/>
    <property type="match status" value="1"/>
</dbReference>
<feature type="compositionally biased region" description="Low complexity" evidence="1">
    <location>
        <begin position="519"/>
        <end position="535"/>
    </location>
</feature>
<dbReference type="InterPro" id="IPR001394">
    <property type="entry name" value="Peptidase_C19_UCH"/>
</dbReference>
<dbReference type="PANTHER" id="PTHR24006:SF644">
    <property type="entry name" value="UBIQUITIN CARBOXYL-TERMINAL HYDROLASE 7"/>
    <property type="match status" value="1"/>
</dbReference>
<dbReference type="InterPro" id="IPR038765">
    <property type="entry name" value="Papain-like_cys_pep_sf"/>
</dbReference>
<dbReference type="GO" id="GO:0005634">
    <property type="term" value="C:nucleus"/>
    <property type="evidence" value="ECO:0007669"/>
    <property type="project" value="TreeGrafter"/>
</dbReference>
<dbReference type="InterPro" id="IPR028889">
    <property type="entry name" value="USP"/>
</dbReference>
<dbReference type="GO" id="GO:0005829">
    <property type="term" value="C:cytosol"/>
    <property type="evidence" value="ECO:0007669"/>
    <property type="project" value="TreeGrafter"/>
</dbReference>
<feature type="domain" description="USP" evidence="3">
    <location>
        <begin position="258"/>
        <end position="769"/>
    </location>
</feature>
<feature type="domain" description="MATH" evidence="2">
    <location>
        <begin position="101"/>
        <end position="232"/>
    </location>
</feature>
<dbReference type="Pfam" id="PF22486">
    <property type="entry name" value="MATH_2"/>
    <property type="match status" value="1"/>
</dbReference>
<dbReference type="EMBL" id="JARKIB010000056">
    <property type="protein sequence ID" value="KAJ7753267.1"/>
    <property type="molecule type" value="Genomic_DNA"/>
</dbReference>
<dbReference type="Pfam" id="PF00443">
    <property type="entry name" value="UCH"/>
    <property type="match status" value="1"/>
</dbReference>
<evidence type="ECO:0008006" key="6">
    <source>
        <dbReference type="Google" id="ProtNLM"/>
    </source>
</evidence>
<feature type="compositionally biased region" description="Pro residues" evidence="1">
    <location>
        <begin position="30"/>
        <end position="41"/>
    </location>
</feature>
<dbReference type="GO" id="GO:0004843">
    <property type="term" value="F:cysteine-type deubiquitinase activity"/>
    <property type="evidence" value="ECO:0007669"/>
    <property type="project" value="InterPro"/>
</dbReference>
<dbReference type="GO" id="GO:0016579">
    <property type="term" value="P:protein deubiquitination"/>
    <property type="evidence" value="ECO:0007669"/>
    <property type="project" value="InterPro"/>
</dbReference>
<reference evidence="4" key="1">
    <citation type="submission" date="2023-03" db="EMBL/GenBank/DDBJ databases">
        <title>Massive genome expansion in bonnet fungi (Mycena s.s.) driven by repeated elements and novel gene families across ecological guilds.</title>
        <authorList>
            <consortium name="Lawrence Berkeley National Laboratory"/>
            <person name="Harder C.B."/>
            <person name="Miyauchi S."/>
            <person name="Viragh M."/>
            <person name="Kuo A."/>
            <person name="Thoen E."/>
            <person name="Andreopoulos B."/>
            <person name="Lu D."/>
            <person name="Skrede I."/>
            <person name="Drula E."/>
            <person name="Henrissat B."/>
            <person name="Morin E."/>
            <person name="Kohler A."/>
            <person name="Barry K."/>
            <person name="LaButti K."/>
            <person name="Morin E."/>
            <person name="Salamov A."/>
            <person name="Lipzen A."/>
            <person name="Mereny Z."/>
            <person name="Hegedus B."/>
            <person name="Baldrian P."/>
            <person name="Stursova M."/>
            <person name="Weitz H."/>
            <person name="Taylor A."/>
            <person name="Grigoriev I.V."/>
            <person name="Nagy L.G."/>
            <person name="Martin F."/>
            <person name="Kauserud H."/>
        </authorList>
    </citation>
    <scope>NUCLEOTIDE SEQUENCE</scope>
    <source>
        <strain evidence="4">CBHHK182m</strain>
    </source>
</reference>
<dbReference type="InterPro" id="IPR050164">
    <property type="entry name" value="Peptidase_C19"/>
</dbReference>
<name>A0AAD7NB25_9AGAR</name>
<feature type="compositionally biased region" description="Polar residues" evidence="1">
    <location>
        <begin position="1"/>
        <end position="16"/>
    </location>
</feature>
<dbReference type="SUPFAM" id="SSF54001">
    <property type="entry name" value="Cysteine proteinases"/>
    <property type="match status" value="2"/>
</dbReference>
<dbReference type="Gene3D" id="3.90.70.10">
    <property type="entry name" value="Cysteine proteinases"/>
    <property type="match status" value="2"/>
</dbReference>
<dbReference type="PANTHER" id="PTHR24006">
    <property type="entry name" value="UBIQUITIN CARBOXYL-TERMINAL HYDROLASE"/>
    <property type="match status" value="1"/>
</dbReference>
<gene>
    <name evidence="4" type="ORF">B0H16DRAFT_1690878</name>
</gene>
<dbReference type="PROSITE" id="PS50235">
    <property type="entry name" value="USP_3"/>
    <property type="match status" value="1"/>
</dbReference>
<evidence type="ECO:0000256" key="1">
    <source>
        <dbReference type="SAM" id="MobiDB-lite"/>
    </source>
</evidence>
<sequence>MVSGNVLPNKNTTPHLQQRPDLRLQATVRPLPPKPPTPPAARTPTQSMMLGTWTEERLGVGAGGNPNMAGPQVVTDGVVSVRDRDAAAQYMPQLDHNVTDSTVYAWRLQNWKKSEKKLTSDEFWCGGHKWRILLFPFGNSTTPDETVSIYLDCVGPKQLSENWHACVQFALVISNIHDPTVFTASHAQHRFIAEESDWGFTRFSDLGKLFNPQGHSSRPTIEEDAADITAYLRVVDDPTGVLWHNFINYDSKKETGYVGLKNQGATAYMDSLLQLLFCIHYFRRAVYQIPTEDDLPTESVALALQRVFYHLQTSDNPVGKLLASFIPCPIVNLSVGTTELTKSFGWKALDSFIAHDVHEFSRVLLDKMESKMKDTIADGAIAKLFSGKMKSYIKCVHVDYEASRIEEFSDIQLNVKGMKNLYESFKDYVAVETYDGENKYLAEGFGLQDAKKGIIFRSFPPVLRLHISKMFRVWRYGRLGWSGGGCAPDSPYRQIATFFDFPFLIQVLSSRIQELKTSKSSSRSPRLSRLSNTNSVHPGPTAPWSRRSLRRCGTQVAPKFHLNILMPIDGRSAPQAPHFLRCAADIRSGGLDRSKHRASTAPCTLAVSPPFPLSAYFSQRCLHPRCANTSTSLALLSFWVHTILWGCGVSDGLAPDLPRPSQTRNILLMQLKRYDYGMQRDSMVKLNDRHEFTPEIDLGGFPWCRPPDRENRWFKYDDDRVTRATDKQVFEDNYGGKALDGLPSTAQFNQVKASKDFSSNAYVLVYIRESAIDQVLAPCTDEDIPPHIKARLDEEHLQLEAMKRERELQDPFITAKDSTWQPLMRRIPVSVC</sequence>
<dbReference type="FunFam" id="2.60.210.10:FF:000011">
    <property type="entry name" value="Ubiquitin carboxyl-terminal hydrolase 7"/>
    <property type="match status" value="1"/>
</dbReference>
<dbReference type="GO" id="GO:0031647">
    <property type="term" value="P:regulation of protein stability"/>
    <property type="evidence" value="ECO:0007669"/>
    <property type="project" value="TreeGrafter"/>
</dbReference>
<dbReference type="Proteomes" id="UP001215598">
    <property type="component" value="Unassembled WGS sequence"/>
</dbReference>
<dbReference type="Gene3D" id="2.60.210.10">
    <property type="entry name" value="Apoptosis, Tumor Necrosis Factor Receptor Associated Protein 2, Chain A"/>
    <property type="match status" value="1"/>
</dbReference>
<dbReference type="AlphaFoldDB" id="A0AAD7NB25"/>
<dbReference type="PROSITE" id="PS50144">
    <property type="entry name" value="MATH"/>
    <property type="match status" value="1"/>
</dbReference>
<feature type="region of interest" description="Disordered" evidence="1">
    <location>
        <begin position="519"/>
        <end position="548"/>
    </location>
</feature>
<evidence type="ECO:0000313" key="4">
    <source>
        <dbReference type="EMBL" id="KAJ7753267.1"/>
    </source>
</evidence>
<dbReference type="InterPro" id="IPR008974">
    <property type="entry name" value="TRAF-like"/>
</dbReference>
<dbReference type="InterPro" id="IPR002083">
    <property type="entry name" value="MATH/TRAF_dom"/>
</dbReference>
<protein>
    <recommendedName>
        <fullName evidence="6">MATH domain-containing protein</fullName>
    </recommendedName>
</protein>